<dbReference type="InterPro" id="IPR001138">
    <property type="entry name" value="Zn2Cys6_DnaBD"/>
</dbReference>
<evidence type="ECO:0000256" key="7">
    <source>
        <dbReference type="SAM" id="MobiDB-lite"/>
    </source>
</evidence>
<dbReference type="SMART" id="SM00066">
    <property type="entry name" value="GAL4"/>
    <property type="match status" value="1"/>
</dbReference>
<evidence type="ECO:0000313" key="9">
    <source>
        <dbReference type="EMBL" id="PMD40595.1"/>
    </source>
</evidence>
<feature type="region of interest" description="Disordered" evidence="7">
    <location>
        <begin position="812"/>
        <end position="840"/>
    </location>
</feature>
<feature type="domain" description="Zn(2)-C6 fungal-type" evidence="8">
    <location>
        <begin position="44"/>
        <end position="74"/>
    </location>
</feature>
<feature type="region of interest" description="Disordered" evidence="7">
    <location>
        <begin position="1"/>
        <end position="40"/>
    </location>
</feature>
<evidence type="ECO:0000256" key="1">
    <source>
        <dbReference type="ARBA" id="ARBA00004123"/>
    </source>
</evidence>
<evidence type="ECO:0000256" key="4">
    <source>
        <dbReference type="ARBA" id="ARBA00023163"/>
    </source>
</evidence>
<name>A0A2J6RQ10_HYAVF</name>
<evidence type="ECO:0000256" key="2">
    <source>
        <dbReference type="ARBA" id="ARBA00022723"/>
    </source>
</evidence>
<evidence type="ECO:0000256" key="6">
    <source>
        <dbReference type="SAM" id="Coils"/>
    </source>
</evidence>
<dbReference type="GO" id="GO:0003677">
    <property type="term" value="F:DNA binding"/>
    <property type="evidence" value="ECO:0007669"/>
    <property type="project" value="InterPro"/>
</dbReference>
<evidence type="ECO:0000256" key="5">
    <source>
        <dbReference type="ARBA" id="ARBA00023242"/>
    </source>
</evidence>
<dbReference type="PANTHER" id="PTHR47338:SF10">
    <property type="entry name" value="TRANSCRIPTION FACTOR DOMAIN-CONTAINING PROTEIN-RELATED"/>
    <property type="match status" value="1"/>
</dbReference>
<keyword evidence="2" id="KW-0479">Metal-binding</keyword>
<dbReference type="Gene3D" id="4.10.240.10">
    <property type="entry name" value="Zn(2)-C6 fungal-type DNA-binding domain"/>
    <property type="match status" value="1"/>
</dbReference>
<dbReference type="GO" id="GO:0000981">
    <property type="term" value="F:DNA-binding transcription factor activity, RNA polymerase II-specific"/>
    <property type="evidence" value="ECO:0007669"/>
    <property type="project" value="InterPro"/>
</dbReference>
<dbReference type="Proteomes" id="UP000235786">
    <property type="component" value="Unassembled WGS sequence"/>
</dbReference>
<dbReference type="AlphaFoldDB" id="A0A2J6RQ10"/>
<feature type="region of interest" description="Disordered" evidence="7">
    <location>
        <begin position="681"/>
        <end position="703"/>
    </location>
</feature>
<dbReference type="InterPro" id="IPR050815">
    <property type="entry name" value="TF_fung"/>
</dbReference>
<keyword evidence="4" id="KW-0804">Transcription</keyword>
<proteinExistence type="predicted"/>
<dbReference type="GO" id="GO:0008270">
    <property type="term" value="F:zinc ion binding"/>
    <property type="evidence" value="ECO:0007669"/>
    <property type="project" value="InterPro"/>
</dbReference>
<comment type="subcellular location">
    <subcellularLocation>
        <location evidence="1">Nucleus</location>
    </subcellularLocation>
</comment>
<dbReference type="GO" id="GO:0006351">
    <property type="term" value="P:DNA-templated transcription"/>
    <property type="evidence" value="ECO:0007669"/>
    <property type="project" value="InterPro"/>
</dbReference>
<evidence type="ECO:0000313" key="10">
    <source>
        <dbReference type="Proteomes" id="UP000235786"/>
    </source>
</evidence>
<evidence type="ECO:0000259" key="8">
    <source>
        <dbReference type="PROSITE" id="PS50048"/>
    </source>
</evidence>
<dbReference type="PROSITE" id="PS00463">
    <property type="entry name" value="ZN2_CY6_FUNGAL_1"/>
    <property type="match status" value="1"/>
</dbReference>
<dbReference type="SUPFAM" id="SSF57701">
    <property type="entry name" value="Zn2/Cys6 DNA-binding domain"/>
    <property type="match status" value="1"/>
</dbReference>
<dbReference type="GO" id="GO:0005634">
    <property type="term" value="C:nucleus"/>
    <property type="evidence" value="ECO:0007669"/>
    <property type="project" value="UniProtKB-SubCell"/>
</dbReference>
<keyword evidence="3" id="KW-0805">Transcription regulation</keyword>
<keyword evidence="10" id="KW-1185">Reference proteome</keyword>
<feature type="coiled-coil region" evidence="6">
    <location>
        <begin position="81"/>
        <end position="108"/>
    </location>
</feature>
<reference evidence="9 10" key="1">
    <citation type="submission" date="2016-04" db="EMBL/GenBank/DDBJ databases">
        <title>A degradative enzymes factory behind the ericoid mycorrhizal symbiosis.</title>
        <authorList>
            <consortium name="DOE Joint Genome Institute"/>
            <person name="Martino E."/>
            <person name="Morin E."/>
            <person name="Grelet G."/>
            <person name="Kuo A."/>
            <person name="Kohler A."/>
            <person name="Daghino S."/>
            <person name="Barry K."/>
            <person name="Choi C."/>
            <person name="Cichocki N."/>
            <person name="Clum A."/>
            <person name="Copeland A."/>
            <person name="Hainaut M."/>
            <person name="Haridas S."/>
            <person name="Labutti K."/>
            <person name="Lindquist E."/>
            <person name="Lipzen A."/>
            <person name="Khouja H.-R."/>
            <person name="Murat C."/>
            <person name="Ohm R."/>
            <person name="Olson A."/>
            <person name="Spatafora J."/>
            <person name="Veneault-Fourrey C."/>
            <person name="Henrissat B."/>
            <person name="Grigoriev I."/>
            <person name="Martin F."/>
            <person name="Perotto S."/>
        </authorList>
    </citation>
    <scope>NUCLEOTIDE SEQUENCE [LARGE SCALE GENOMIC DNA]</scope>
    <source>
        <strain evidence="9 10">F</strain>
    </source>
</reference>
<dbReference type="PANTHER" id="PTHR47338">
    <property type="entry name" value="ZN(II)2CYS6 TRANSCRIPTION FACTOR (EUROFUNG)-RELATED"/>
    <property type="match status" value="1"/>
</dbReference>
<dbReference type="SMART" id="SM00906">
    <property type="entry name" value="Fungal_trans"/>
    <property type="match status" value="1"/>
</dbReference>
<dbReference type="STRING" id="1149755.A0A2J6RQ10"/>
<organism evidence="9 10">
    <name type="scientific">Hyaloscypha variabilis (strain UAMH 11265 / GT02V1 / F)</name>
    <name type="common">Meliniomyces variabilis</name>
    <dbReference type="NCBI Taxonomy" id="1149755"/>
    <lineage>
        <taxon>Eukaryota</taxon>
        <taxon>Fungi</taxon>
        <taxon>Dikarya</taxon>
        <taxon>Ascomycota</taxon>
        <taxon>Pezizomycotina</taxon>
        <taxon>Leotiomycetes</taxon>
        <taxon>Helotiales</taxon>
        <taxon>Hyaloscyphaceae</taxon>
        <taxon>Hyaloscypha</taxon>
        <taxon>Hyaloscypha variabilis</taxon>
    </lineage>
</organism>
<keyword evidence="6" id="KW-0175">Coiled coil</keyword>
<feature type="region of interest" description="Disordered" evidence="7">
    <location>
        <begin position="722"/>
        <end position="758"/>
    </location>
</feature>
<gene>
    <name evidence="9" type="ORF">L207DRAFT_528919</name>
</gene>
<dbReference type="Pfam" id="PF04082">
    <property type="entry name" value="Fungal_trans"/>
    <property type="match status" value="1"/>
</dbReference>
<dbReference type="OrthoDB" id="5600212at2759"/>
<dbReference type="EMBL" id="KZ613945">
    <property type="protein sequence ID" value="PMD40595.1"/>
    <property type="molecule type" value="Genomic_DNA"/>
</dbReference>
<keyword evidence="5" id="KW-0539">Nucleus</keyword>
<evidence type="ECO:0000256" key="3">
    <source>
        <dbReference type="ARBA" id="ARBA00023015"/>
    </source>
</evidence>
<dbReference type="InterPro" id="IPR007219">
    <property type="entry name" value="XnlR_reg_dom"/>
</dbReference>
<dbReference type="CDD" id="cd12148">
    <property type="entry name" value="fungal_TF_MHR"/>
    <property type="match status" value="1"/>
</dbReference>
<protein>
    <recommendedName>
        <fullName evidence="8">Zn(2)-C6 fungal-type domain-containing protein</fullName>
    </recommendedName>
</protein>
<dbReference type="CDD" id="cd00067">
    <property type="entry name" value="GAL4"/>
    <property type="match status" value="1"/>
</dbReference>
<sequence>MSASSDKSQADPSRSTSVEEIQDANLPSGPTMTANAKAPEKTISCVSCRKRKLKCDRVKPKCGTCTRLRHECEFPERRRNQGSKRRNIKELEARLAQVETQLITESKQTASAPTTSIPGGEMDWNDIRMDMNLDLDLEDDGVLDPSFDISQPGLVFSVPAPTMPTEYFASHELIGLGLQEPLPPQDVMDELYHIYFEKHHCTMPMMHKLRFYASLDRAPHMRPPICLRYAMWTIAASLSEKYSSFEDIFYERARRYLQDAEMKGHGETFVSVYYAQAWSLTATYEATKTLFSRAWMSVGRAVRLSQMLGLHRLDGDDCSGKNILPPPKDWIEHEERRRTFWGAFYGDRWASSGTGWPMVIDENDISTNLPASEKAFENGIQEETITLKQALTPEGAAGISSFGGVIISATLFGNNYQHLRKKGPDERPEDLANGEFWKRHRRMDNALSNTFMFLPDHLRLPQNIRDMNVVFLHMNIHAACICLHQAAILTAKKHDIDPKFIEQSRNRNIMSAEEITNIMRLISHMDASNMSSWMGFCLYVAGGILIQDLKSDHPRSQSVTNLEFLVLAMRAIGIRHSITNHFTAQLELDMTTAGVSDYIASAECPVSMQFYPTKLPVPMRIFGELNTSFATSRPSMTDVLEDLTNTNIAAGFNKEKQPSPSIGGFSIMPYIMGSARQLQHELDRDQAAQQGSSSLKKESTPAWATTINSFPTTTDAFRPFEQDLTVPTGDTPSSDSSSSNRMQADCHTTPPVSNAKSYPYRHIDPSNHGAKPYGIFQADHTSFDDLPAEWDLQNNTIFGNSIQGENQHNNEFTAFDDNDQPSAEFHDFIGDGSWNSGSLQ</sequence>
<dbReference type="Pfam" id="PF00172">
    <property type="entry name" value="Zn_clus"/>
    <property type="match status" value="1"/>
</dbReference>
<dbReference type="PROSITE" id="PS50048">
    <property type="entry name" value="ZN2_CY6_FUNGAL_2"/>
    <property type="match status" value="1"/>
</dbReference>
<feature type="compositionally biased region" description="Polar residues" evidence="7">
    <location>
        <begin position="1"/>
        <end position="19"/>
    </location>
</feature>
<dbReference type="InterPro" id="IPR036864">
    <property type="entry name" value="Zn2-C6_fun-type_DNA-bd_sf"/>
</dbReference>
<accession>A0A2J6RQ10</accession>